<proteinExistence type="predicted"/>
<name>A0A317JVP4_9ACTN</name>
<dbReference type="EMBL" id="QGSV01000283">
    <property type="protein sequence ID" value="PWU44871.1"/>
    <property type="molecule type" value="Genomic_DNA"/>
</dbReference>
<protein>
    <submittedName>
        <fullName evidence="1">Uncharacterized protein</fullName>
    </submittedName>
</protein>
<reference evidence="2" key="1">
    <citation type="submission" date="2018-05" db="EMBL/GenBank/DDBJ databases">
        <title>Micromonospora globispora sp. nov. and Micromonospora rugosa sp. nov., isolated from marine sediment.</title>
        <authorList>
            <person name="Carro L."/>
            <person name="Aysel V."/>
            <person name="Cetin D."/>
            <person name="Igual J.M."/>
            <person name="Klenk H.-P."/>
            <person name="Trujillo M.E."/>
            <person name="Sahin N."/>
        </authorList>
    </citation>
    <scope>NUCLEOTIDE SEQUENCE [LARGE SCALE GENOMIC DNA]</scope>
    <source>
        <strain evidence="2">S2904</strain>
    </source>
</reference>
<organism evidence="1 2">
    <name type="scientific">Micromonospora globispora</name>
    <dbReference type="NCBI Taxonomy" id="1450148"/>
    <lineage>
        <taxon>Bacteria</taxon>
        <taxon>Bacillati</taxon>
        <taxon>Actinomycetota</taxon>
        <taxon>Actinomycetes</taxon>
        <taxon>Micromonosporales</taxon>
        <taxon>Micromonosporaceae</taxon>
        <taxon>Micromonospora</taxon>
    </lineage>
</organism>
<comment type="caution">
    <text evidence="1">The sequence shown here is derived from an EMBL/GenBank/DDBJ whole genome shotgun (WGS) entry which is preliminary data.</text>
</comment>
<gene>
    <name evidence="1" type="ORF">DLJ46_23665</name>
</gene>
<evidence type="ECO:0000313" key="2">
    <source>
        <dbReference type="Proteomes" id="UP000245683"/>
    </source>
</evidence>
<evidence type="ECO:0000313" key="1">
    <source>
        <dbReference type="EMBL" id="PWU44871.1"/>
    </source>
</evidence>
<sequence length="158" mass="17036">MVLGPDGRTVLTVDHPNGPMRMWALLRHKSAGLSFPRFPGCSPVTVTLRRSSCLELQNDSSRYPGSCTAPGAAGGMNALLRQAPDLDSRPRCFALAYGAFAGLQMVDPIIGGLCSPTPRAKPKDRLHRIQRRFDQVVEVPNLVALPSGRMPSGAVECR</sequence>
<dbReference type="Proteomes" id="UP000245683">
    <property type="component" value="Unassembled WGS sequence"/>
</dbReference>
<keyword evidence="2" id="KW-1185">Reference proteome</keyword>
<accession>A0A317JVP4</accession>
<dbReference type="AlphaFoldDB" id="A0A317JVP4"/>